<evidence type="ECO:0000259" key="2">
    <source>
        <dbReference type="Pfam" id="PF13635"/>
    </source>
</evidence>
<sequence length="390" mass="42989">MRYLHRELEGPLRKAARNFAAVVLTGPRRAGKTWLLRHLFPEAAYFLLEDPSIVARLRADPHGFLDSVTPPVILDEVQNVPEVFGLVRVRIDQRPRKTGQWLLTGSQEAPLMQGVTESMAGRAAVLQLRPLSTRESPKVSLLLGGYPEAVARPGAAPQWFNSYVQTYLERDVRAVTAVKDLSTFRRFLALVASRHGQILNKTDLAAPLGVSVPTITQWLGVLETTAQVLIVPPFYENLGKRLIKSPKLYVADAGLACHLLGIDSARELARSPFLGPLFEGFVASEIVKAQINAGRRPEIYSFRDEQGLEVDFLIPGRRGSVSLVECKAGRTVAPAMAAPMQRLGRALREKRAHGGVNMFLVYQPSTTPFGTTALAPGVKAMSWLQFVREL</sequence>
<evidence type="ECO:0000313" key="3">
    <source>
        <dbReference type="EMBL" id="ALA60288.1"/>
    </source>
</evidence>
<dbReference type="InterPro" id="IPR025420">
    <property type="entry name" value="DUF4143"/>
</dbReference>
<evidence type="ECO:0000313" key="4">
    <source>
        <dbReference type="Proteomes" id="UP000069205"/>
    </source>
</evidence>
<dbReference type="PANTHER" id="PTHR43566:SF2">
    <property type="entry name" value="DUF4143 DOMAIN-CONTAINING PROTEIN"/>
    <property type="match status" value="1"/>
</dbReference>
<evidence type="ECO:0000259" key="1">
    <source>
        <dbReference type="Pfam" id="PF13173"/>
    </source>
</evidence>
<dbReference type="InterPro" id="IPR027417">
    <property type="entry name" value="P-loop_NTPase"/>
</dbReference>
<name>A0A0K2GH46_NITMO</name>
<protein>
    <submittedName>
        <fullName evidence="3">ATPase (AAA+ superfamily)</fullName>
    </submittedName>
</protein>
<dbReference type="PATRIC" id="fig|42253.5.peg.3846"/>
<accession>A0A0K2GH46</accession>
<dbReference type="EMBL" id="CP011801">
    <property type="protein sequence ID" value="ALA60288.1"/>
    <property type="molecule type" value="Genomic_DNA"/>
</dbReference>
<proteinExistence type="predicted"/>
<dbReference type="InterPro" id="IPR041682">
    <property type="entry name" value="AAA_14"/>
</dbReference>
<feature type="domain" description="AAA" evidence="1">
    <location>
        <begin position="20"/>
        <end position="135"/>
    </location>
</feature>
<organism evidence="3 4">
    <name type="scientific">Nitrospira moscoviensis</name>
    <dbReference type="NCBI Taxonomy" id="42253"/>
    <lineage>
        <taxon>Bacteria</taxon>
        <taxon>Pseudomonadati</taxon>
        <taxon>Nitrospirota</taxon>
        <taxon>Nitrospiria</taxon>
        <taxon>Nitrospirales</taxon>
        <taxon>Nitrospiraceae</taxon>
        <taxon>Nitrospira</taxon>
    </lineage>
</organism>
<dbReference type="OrthoDB" id="9778168at2"/>
<gene>
    <name evidence="3" type="ORF">NITMOv2_3901</name>
</gene>
<reference evidence="3 4" key="1">
    <citation type="journal article" date="2015" name="Proc. Natl. Acad. Sci. U.S.A.">
        <title>Expanded metabolic versatility of ubiquitous nitrite-oxidizing bacteria from the genus Nitrospira.</title>
        <authorList>
            <person name="Koch H."/>
            <person name="Lucker S."/>
            <person name="Albertsen M."/>
            <person name="Kitzinger K."/>
            <person name="Herbold C."/>
            <person name="Spieck E."/>
            <person name="Nielsen P.H."/>
            <person name="Wagner M."/>
            <person name="Daims H."/>
        </authorList>
    </citation>
    <scope>NUCLEOTIDE SEQUENCE [LARGE SCALE GENOMIC DNA]</scope>
    <source>
        <strain evidence="3 4">NSP M-1</strain>
    </source>
</reference>
<keyword evidence="4" id="KW-1185">Reference proteome</keyword>
<dbReference type="Proteomes" id="UP000069205">
    <property type="component" value="Chromosome"/>
</dbReference>
<dbReference type="Pfam" id="PF13635">
    <property type="entry name" value="DUF4143"/>
    <property type="match status" value="1"/>
</dbReference>
<dbReference type="PANTHER" id="PTHR43566">
    <property type="entry name" value="CONSERVED PROTEIN"/>
    <property type="match status" value="1"/>
</dbReference>
<dbReference type="RefSeq" id="WP_053381166.1">
    <property type="nucleotide sequence ID" value="NZ_CP011801.1"/>
</dbReference>
<feature type="domain" description="DUF4143" evidence="2">
    <location>
        <begin position="169"/>
        <end position="329"/>
    </location>
</feature>
<dbReference type="AlphaFoldDB" id="A0A0K2GH46"/>
<dbReference type="STRING" id="42253.NITMOv2_3901"/>
<dbReference type="KEGG" id="nmv:NITMOv2_3901"/>
<dbReference type="SUPFAM" id="SSF52540">
    <property type="entry name" value="P-loop containing nucleoside triphosphate hydrolases"/>
    <property type="match status" value="1"/>
</dbReference>
<dbReference type="Pfam" id="PF13173">
    <property type="entry name" value="AAA_14"/>
    <property type="match status" value="1"/>
</dbReference>